<comment type="cofactor">
    <cofactor evidence="2">
        <name>heme b</name>
        <dbReference type="ChEBI" id="CHEBI:60344"/>
    </cofactor>
</comment>
<keyword evidence="13" id="KW-0812">Transmembrane</keyword>
<keyword evidence="13" id="KW-1133">Transmembrane helix</keyword>
<name>A0A2I0VCY4_9ASPA</name>
<organism evidence="15 16">
    <name type="scientific">Dendrobium catenatum</name>
    <dbReference type="NCBI Taxonomy" id="906689"/>
    <lineage>
        <taxon>Eukaryota</taxon>
        <taxon>Viridiplantae</taxon>
        <taxon>Streptophyta</taxon>
        <taxon>Embryophyta</taxon>
        <taxon>Tracheophyta</taxon>
        <taxon>Spermatophyta</taxon>
        <taxon>Magnoliopsida</taxon>
        <taxon>Liliopsida</taxon>
        <taxon>Asparagales</taxon>
        <taxon>Orchidaceae</taxon>
        <taxon>Epidendroideae</taxon>
        <taxon>Malaxideae</taxon>
        <taxon>Dendrobiinae</taxon>
        <taxon>Dendrobium</taxon>
    </lineage>
</organism>
<comment type="cofactor">
    <cofactor evidence="10">
        <name>Ca(2+)</name>
        <dbReference type="ChEBI" id="CHEBI:29108"/>
    </cofactor>
    <text evidence="10">Binds 2 calcium ions per subunit.</text>
</comment>
<dbReference type="GO" id="GO:0006979">
    <property type="term" value="P:response to oxidative stress"/>
    <property type="evidence" value="ECO:0007669"/>
    <property type="project" value="InterPro"/>
</dbReference>
<dbReference type="Pfam" id="PF00141">
    <property type="entry name" value="peroxidase"/>
    <property type="match status" value="1"/>
</dbReference>
<evidence type="ECO:0000256" key="6">
    <source>
        <dbReference type="ARBA" id="ARBA00022837"/>
    </source>
</evidence>
<evidence type="ECO:0000256" key="8">
    <source>
        <dbReference type="ARBA" id="ARBA00023004"/>
    </source>
</evidence>
<keyword evidence="6 10" id="KW-0106">Calcium</keyword>
<dbReference type="GO" id="GO:0046872">
    <property type="term" value="F:metal ion binding"/>
    <property type="evidence" value="ECO:0007669"/>
    <property type="project" value="UniProtKB-KW"/>
</dbReference>
<evidence type="ECO:0000256" key="3">
    <source>
        <dbReference type="ARBA" id="ARBA00022559"/>
    </source>
</evidence>
<dbReference type="GO" id="GO:0042744">
    <property type="term" value="P:hydrogen peroxide catabolic process"/>
    <property type="evidence" value="ECO:0007669"/>
    <property type="project" value="UniProtKB-KW"/>
</dbReference>
<keyword evidence="16" id="KW-1185">Reference proteome</keyword>
<accession>A0A2I0VCY4</accession>
<evidence type="ECO:0000256" key="12">
    <source>
        <dbReference type="RuleBase" id="RU004241"/>
    </source>
</evidence>
<dbReference type="PANTHER" id="PTHR31517:SF3">
    <property type="entry name" value="PEROXIDASE"/>
    <property type="match status" value="1"/>
</dbReference>
<keyword evidence="11" id="KW-1015">Disulfide bond</keyword>
<dbReference type="PROSITE" id="PS50873">
    <property type="entry name" value="PEROXIDASE_4"/>
    <property type="match status" value="1"/>
</dbReference>
<sequence>MAELNLELLFLVSSPFSEHSASSSMAASSMYFTVLLQSYFLAFSLFALFLSCDMLGCDASVISASTANNKVERDNSNNPSLAGDDFDTVIKASVAVDAITQCRDNISCANILVIATPHP</sequence>
<reference evidence="15 16" key="1">
    <citation type="journal article" date="2016" name="Sci. Rep.">
        <title>The Dendrobium catenatum Lindl. genome sequence provides insights into polysaccharide synthase, floral development and adaptive evolution.</title>
        <authorList>
            <person name="Zhang G.Q."/>
            <person name="Xu Q."/>
            <person name="Bian C."/>
            <person name="Tsai W.C."/>
            <person name="Yeh C.M."/>
            <person name="Liu K.W."/>
            <person name="Yoshida K."/>
            <person name="Zhang L.S."/>
            <person name="Chang S.B."/>
            <person name="Chen F."/>
            <person name="Shi Y."/>
            <person name="Su Y.Y."/>
            <person name="Zhang Y.Q."/>
            <person name="Chen L.J."/>
            <person name="Yin Y."/>
            <person name="Lin M."/>
            <person name="Huang H."/>
            <person name="Deng H."/>
            <person name="Wang Z.W."/>
            <person name="Zhu S.L."/>
            <person name="Zhao X."/>
            <person name="Deng C."/>
            <person name="Niu S.C."/>
            <person name="Huang J."/>
            <person name="Wang M."/>
            <person name="Liu G.H."/>
            <person name="Yang H.J."/>
            <person name="Xiao X.J."/>
            <person name="Hsiao Y.Y."/>
            <person name="Wu W.L."/>
            <person name="Chen Y.Y."/>
            <person name="Mitsuda N."/>
            <person name="Ohme-Takagi M."/>
            <person name="Luo Y.B."/>
            <person name="Van de Peer Y."/>
            <person name="Liu Z.J."/>
        </authorList>
    </citation>
    <scope>NUCLEOTIDE SEQUENCE [LARGE SCALE GENOMIC DNA]</scope>
    <source>
        <tissue evidence="15">The whole plant</tissue>
    </source>
</reference>
<evidence type="ECO:0000256" key="10">
    <source>
        <dbReference type="PIRSR" id="PIRSR600823-3"/>
    </source>
</evidence>
<keyword evidence="5 10" id="KW-0479">Metal-binding</keyword>
<keyword evidence="13" id="KW-0472">Membrane</keyword>
<feature type="transmembrane region" description="Helical" evidence="13">
    <location>
        <begin position="30"/>
        <end position="50"/>
    </location>
</feature>
<feature type="binding site" evidence="10">
    <location>
        <position position="58"/>
    </location>
    <ligand>
        <name>Ca(2+)</name>
        <dbReference type="ChEBI" id="CHEBI:29108"/>
        <label>1</label>
    </ligand>
</feature>
<reference evidence="15 16" key="2">
    <citation type="journal article" date="2017" name="Nature">
        <title>The Apostasia genome and the evolution of orchids.</title>
        <authorList>
            <person name="Zhang G.Q."/>
            <person name="Liu K.W."/>
            <person name="Li Z."/>
            <person name="Lohaus R."/>
            <person name="Hsiao Y.Y."/>
            <person name="Niu S.C."/>
            <person name="Wang J.Y."/>
            <person name="Lin Y.C."/>
            <person name="Xu Q."/>
            <person name="Chen L.J."/>
            <person name="Yoshida K."/>
            <person name="Fujiwara S."/>
            <person name="Wang Z.W."/>
            <person name="Zhang Y.Q."/>
            <person name="Mitsuda N."/>
            <person name="Wang M."/>
            <person name="Liu G.H."/>
            <person name="Pecoraro L."/>
            <person name="Huang H.X."/>
            <person name="Xiao X.J."/>
            <person name="Lin M."/>
            <person name="Wu X.Y."/>
            <person name="Wu W.L."/>
            <person name="Chen Y.Y."/>
            <person name="Chang S.B."/>
            <person name="Sakamoto S."/>
            <person name="Ohme-Takagi M."/>
            <person name="Yagi M."/>
            <person name="Zeng S.J."/>
            <person name="Shen C.Y."/>
            <person name="Yeh C.M."/>
            <person name="Luo Y.B."/>
            <person name="Tsai W.C."/>
            <person name="Van de Peer Y."/>
            <person name="Liu Z.J."/>
        </authorList>
    </citation>
    <scope>NUCLEOTIDE SEQUENCE [LARGE SCALE GENOMIC DNA]</scope>
    <source>
        <tissue evidence="15">The whole plant</tissue>
    </source>
</reference>
<feature type="binding site" evidence="10">
    <location>
        <position position="72"/>
    </location>
    <ligand>
        <name>Ca(2+)</name>
        <dbReference type="ChEBI" id="CHEBI:29108"/>
        <label>1</label>
    </ligand>
</feature>
<gene>
    <name evidence="15" type="primary">PER50</name>
    <name evidence="15" type="ORF">MA16_Dca028394</name>
</gene>
<keyword evidence="4" id="KW-0349">Heme</keyword>
<evidence type="ECO:0000256" key="5">
    <source>
        <dbReference type="ARBA" id="ARBA00022723"/>
    </source>
</evidence>
<feature type="binding site" evidence="10">
    <location>
        <position position="56"/>
    </location>
    <ligand>
        <name>Ca(2+)</name>
        <dbReference type="ChEBI" id="CHEBI:29108"/>
        <label>1</label>
    </ligand>
</feature>
<dbReference type="GO" id="GO:0140825">
    <property type="term" value="F:lactoperoxidase activity"/>
    <property type="evidence" value="ECO:0007669"/>
    <property type="project" value="UniProtKB-EC"/>
</dbReference>
<dbReference type="GO" id="GO:0020037">
    <property type="term" value="F:heme binding"/>
    <property type="evidence" value="ECO:0007669"/>
    <property type="project" value="InterPro"/>
</dbReference>
<feature type="disulfide bond" evidence="11">
    <location>
        <begin position="52"/>
        <end position="57"/>
    </location>
</feature>
<evidence type="ECO:0000256" key="7">
    <source>
        <dbReference type="ARBA" id="ARBA00023002"/>
    </source>
</evidence>
<evidence type="ECO:0000256" key="4">
    <source>
        <dbReference type="ARBA" id="ARBA00022617"/>
    </source>
</evidence>
<evidence type="ECO:0000313" key="16">
    <source>
        <dbReference type="Proteomes" id="UP000233837"/>
    </source>
</evidence>
<evidence type="ECO:0000256" key="1">
    <source>
        <dbReference type="ARBA" id="ARBA00000189"/>
    </source>
</evidence>
<dbReference type="OrthoDB" id="2113341at2759"/>
<dbReference type="InterPro" id="IPR000823">
    <property type="entry name" value="Peroxidase_pln"/>
</dbReference>
<feature type="domain" description="Plant heme peroxidase family profile" evidence="14">
    <location>
        <begin position="45"/>
        <end position="119"/>
    </location>
</feature>
<dbReference type="Proteomes" id="UP000233837">
    <property type="component" value="Unassembled WGS sequence"/>
</dbReference>
<dbReference type="InterPro" id="IPR010255">
    <property type="entry name" value="Haem_peroxidase_sf"/>
</dbReference>
<keyword evidence="3 15" id="KW-0575">Peroxidase</keyword>
<feature type="binding site" evidence="10">
    <location>
        <position position="60"/>
    </location>
    <ligand>
        <name>Ca(2+)</name>
        <dbReference type="ChEBI" id="CHEBI:29108"/>
        <label>1</label>
    </ligand>
</feature>
<comment type="catalytic activity">
    <reaction evidence="1">
        <text>2 a phenolic donor + H2O2 = 2 a phenolic radical donor + 2 H2O</text>
        <dbReference type="Rhea" id="RHEA:56136"/>
        <dbReference type="ChEBI" id="CHEBI:15377"/>
        <dbReference type="ChEBI" id="CHEBI:16240"/>
        <dbReference type="ChEBI" id="CHEBI:139520"/>
        <dbReference type="ChEBI" id="CHEBI:139521"/>
        <dbReference type="EC" id="1.11.1.7"/>
    </reaction>
</comment>
<keyword evidence="7" id="KW-0560">Oxidoreductase</keyword>
<evidence type="ECO:0000256" key="9">
    <source>
        <dbReference type="ARBA" id="ARBA00023324"/>
    </source>
</evidence>
<keyword evidence="9" id="KW-0376">Hydrogen peroxide</keyword>
<evidence type="ECO:0000256" key="2">
    <source>
        <dbReference type="ARBA" id="ARBA00001970"/>
    </source>
</evidence>
<proteinExistence type="inferred from homology"/>
<dbReference type="SUPFAM" id="SSF48113">
    <property type="entry name" value="Heme-dependent peroxidases"/>
    <property type="match status" value="1"/>
</dbReference>
<dbReference type="AlphaFoldDB" id="A0A2I0VCY4"/>
<evidence type="ECO:0000313" key="15">
    <source>
        <dbReference type="EMBL" id="PKU61266.1"/>
    </source>
</evidence>
<evidence type="ECO:0000256" key="11">
    <source>
        <dbReference type="PIRSR" id="PIRSR600823-5"/>
    </source>
</evidence>
<dbReference type="Gene3D" id="1.10.520.10">
    <property type="match status" value="1"/>
</dbReference>
<evidence type="ECO:0000256" key="13">
    <source>
        <dbReference type="SAM" id="Phobius"/>
    </source>
</evidence>
<dbReference type="InterPro" id="IPR002016">
    <property type="entry name" value="Haem_peroxidase"/>
</dbReference>
<dbReference type="PANTHER" id="PTHR31517">
    <property type="match status" value="1"/>
</dbReference>
<evidence type="ECO:0000259" key="14">
    <source>
        <dbReference type="PROSITE" id="PS50873"/>
    </source>
</evidence>
<dbReference type="EMBL" id="KZ504762">
    <property type="protein sequence ID" value="PKU61266.1"/>
    <property type="molecule type" value="Genomic_DNA"/>
</dbReference>
<comment type="similarity">
    <text evidence="12">Belongs to the peroxidase family.</text>
</comment>
<keyword evidence="8" id="KW-0408">Iron</keyword>
<protein>
    <submittedName>
        <fullName evidence="15">Peroxidase 50</fullName>
    </submittedName>
</protein>